<proteinExistence type="predicted"/>
<dbReference type="EMBL" id="CABDUW010001890">
    <property type="protein sequence ID" value="VTJ84486.1"/>
    <property type="molecule type" value="Genomic_DNA"/>
</dbReference>
<sequence>MGEGQGGASPMSPPLSSPGSTCQLVLASYGPELSPASESWDTGLQPPTFEEGGK</sequence>
<protein>
    <submittedName>
        <fullName evidence="2">Uncharacterized protein</fullName>
    </submittedName>
</protein>
<accession>A0A5E4CRR9</accession>
<evidence type="ECO:0000313" key="2">
    <source>
        <dbReference type="EMBL" id="VTJ84486.1"/>
    </source>
</evidence>
<name>A0A5E4CRR9_MARMO</name>
<organism evidence="2">
    <name type="scientific">Marmota monax</name>
    <name type="common">Woodchuck</name>
    <dbReference type="NCBI Taxonomy" id="9995"/>
    <lineage>
        <taxon>Eukaryota</taxon>
        <taxon>Metazoa</taxon>
        <taxon>Chordata</taxon>
        <taxon>Craniata</taxon>
        <taxon>Vertebrata</taxon>
        <taxon>Euteleostomi</taxon>
        <taxon>Mammalia</taxon>
        <taxon>Eutheria</taxon>
        <taxon>Euarchontoglires</taxon>
        <taxon>Glires</taxon>
        <taxon>Rodentia</taxon>
        <taxon>Sciuromorpha</taxon>
        <taxon>Sciuridae</taxon>
        <taxon>Xerinae</taxon>
        <taxon>Marmotini</taxon>
        <taxon>Marmota</taxon>
    </lineage>
</organism>
<comment type="caution">
    <text evidence="2">The sequence shown here is derived from an EMBL/GenBank/DDBJ whole genome shotgun (WGS) entry which is preliminary data.</text>
</comment>
<feature type="non-terminal residue" evidence="2">
    <location>
        <position position="54"/>
    </location>
</feature>
<evidence type="ECO:0000256" key="1">
    <source>
        <dbReference type="SAM" id="MobiDB-lite"/>
    </source>
</evidence>
<dbReference type="AlphaFoldDB" id="A0A5E4CRR9"/>
<feature type="region of interest" description="Disordered" evidence="1">
    <location>
        <begin position="1"/>
        <end position="54"/>
    </location>
</feature>
<gene>
    <name evidence="2" type="ORF">MONAX_5E030179</name>
</gene>
<reference evidence="2" key="1">
    <citation type="submission" date="2019-04" db="EMBL/GenBank/DDBJ databases">
        <authorList>
            <person name="Alioto T."/>
            <person name="Alioto T."/>
        </authorList>
    </citation>
    <scope>NUCLEOTIDE SEQUENCE [LARGE SCALE GENOMIC DNA]</scope>
</reference>